<feature type="transmembrane region" description="Helical" evidence="1">
    <location>
        <begin position="64"/>
        <end position="84"/>
    </location>
</feature>
<dbReference type="InterPro" id="IPR010559">
    <property type="entry name" value="Sig_transdc_His_kin_internal"/>
</dbReference>
<dbReference type="Gene3D" id="3.30.565.10">
    <property type="entry name" value="Histidine kinase-like ATPase, C-terminal domain"/>
    <property type="match status" value="1"/>
</dbReference>
<evidence type="ECO:0000256" key="1">
    <source>
        <dbReference type="SAM" id="Phobius"/>
    </source>
</evidence>
<dbReference type="InterPro" id="IPR036890">
    <property type="entry name" value="HATPase_C_sf"/>
</dbReference>
<keyword evidence="1" id="KW-0472">Membrane</keyword>
<evidence type="ECO:0000313" key="3">
    <source>
        <dbReference type="EMBL" id="RFZ92829.1"/>
    </source>
</evidence>
<protein>
    <recommendedName>
        <fullName evidence="2">Signal transduction histidine kinase internal region domain-containing protein</fullName>
    </recommendedName>
</protein>
<dbReference type="AlphaFoldDB" id="A0A372NVR1"/>
<dbReference type="SUPFAM" id="SSF55874">
    <property type="entry name" value="ATPase domain of HSP90 chaperone/DNA topoisomerase II/histidine kinase"/>
    <property type="match status" value="1"/>
</dbReference>
<reference evidence="3 4" key="1">
    <citation type="submission" date="2018-08" db="EMBL/GenBank/DDBJ databases">
        <title>Mucilaginibacter sp. MYSH2.</title>
        <authorList>
            <person name="Seo T."/>
        </authorList>
    </citation>
    <scope>NUCLEOTIDE SEQUENCE [LARGE SCALE GENOMIC DNA]</scope>
    <source>
        <strain evidence="3 4">MYSH2</strain>
    </source>
</reference>
<name>A0A372NVR1_9SPHI</name>
<dbReference type="PANTHER" id="PTHR34220">
    <property type="entry name" value="SENSOR HISTIDINE KINASE YPDA"/>
    <property type="match status" value="1"/>
</dbReference>
<evidence type="ECO:0000259" key="2">
    <source>
        <dbReference type="Pfam" id="PF06580"/>
    </source>
</evidence>
<proteinExistence type="predicted"/>
<comment type="caution">
    <text evidence="3">The sequence shown here is derived from an EMBL/GenBank/DDBJ whole genome shotgun (WGS) entry which is preliminary data.</text>
</comment>
<dbReference type="GO" id="GO:0016020">
    <property type="term" value="C:membrane"/>
    <property type="evidence" value="ECO:0007669"/>
    <property type="project" value="InterPro"/>
</dbReference>
<feature type="transmembrane region" description="Helical" evidence="1">
    <location>
        <begin position="132"/>
        <end position="153"/>
    </location>
</feature>
<keyword evidence="1" id="KW-0812">Transmembrane</keyword>
<feature type="transmembrane region" description="Helical" evidence="1">
    <location>
        <begin position="30"/>
        <end position="52"/>
    </location>
</feature>
<dbReference type="InterPro" id="IPR050640">
    <property type="entry name" value="Bact_2-comp_sensor_kinase"/>
</dbReference>
<gene>
    <name evidence="3" type="ORF">D0C36_15655</name>
</gene>
<sequence length="379" mass="42844">MLPCGSEKNNVNGGLRGVNGYISIVKLKKLYVYHMLAWAVFITYEISTSYVLAGRVAPTSDYVFHYLLNMLLFYVHVANITSSLSRKQKALLTLCEIAGYIILNHAENLFLWNFMPVATRVILPMKMILVGSLYRCLYFMGISSIYGVGVNLFRSKEKVLQLEREKWQHERQDVLLQQELLQSRNAVLRAQINPHLFFNTLSFIYNAIYKVSGKAGDAVLLLADITRYSLRPSDTDGLALLRDEIAALRDLLQLNQVRFNDRLQVKFECDVDAGELKVVPLVMLTLVENVLKYGDLEDASQPAVIRLQLQDGNLCFSTRNKKLSNAASMPGTGMGLANSRMRLQHAYGDGFSLRMNETEETYYTDLVIQSDVLCLVAIS</sequence>
<accession>A0A372NVR1</accession>
<keyword evidence="4" id="KW-1185">Reference proteome</keyword>
<dbReference type="PANTHER" id="PTHR34220:SF7">
    <property type="entry name" value="SENSOR HISTIDINE KINASE YPDA"/>
    <property type="match status" value="1"/>
</dbReference>
<keyword evidence="1" id="KW-1133">Transmembrane helix</keyword>
<dbReference type="GO" id="GO:0000155">
    <property type="term" value="F:phosphorelay sensor kinase activity"/>
    <property type="evidence" value="ECO:0007669"/>
    <property type="project" value="InterPro"/>
</dbReference>
<feature type="domain" description="Signal transduction histidine kinase internal region" evidence="2">
    <location>
        <begin position="186"/>
        <end position="263"/>
    </location>
</feature>
<dbReference type="Proteomes" id="UP000264217">
    <property type="component" value="Unassembled WGS sequence"/>
</dbReference>
<dbReference type="EMBL" id="QWDC01000002">
    <property type="protein sequence ID" value="RFZ92829.1"/>
    <property type="molecule type" value="Genomic_DNA"/>
</dbReference>
<evidence type="ECO:0000313" key="4">
    <source>
        <dbReference type="Proteomes" id="UP000264217"/>
    </source>
</evidence>
<organism evidence="3 4">
    <name type="scientific">Mucilaginibacter conchicola</name>
    <dbReference type="NCBI Taxonomy" id="2303333"/>
    <lineage>
        <taxon>Bacteria</taxon>
        <taxon>Pseudomonadati</taxon>
        <taxon>Bacteroidota</taxon>
        <taxon>Sphingobacteriia</taxon>
        <taxon>Sphingobacteriales</taxon>
        <taxon>Sphingobacteriaceae</taxon>
        <taxon>Mucilaginibacter</taxon>
    </lineage>
</organism>
<dbReference type="Pfam" id="PF06580">
    <property type="entry name" value="His_kinase"/>
    <property type="match status" value="1"/>
</dbReference>